<dbReference type="GeneID" id="28836738"/>
<feature type="region of interest" description="Disordered" evidence="1">
    <location>
        <begin position="93"/>
        <end position="113"/>
    </location>
</feature>
<dbReference type="EMBL" id="KV460215">
    <property type="protein sequence ID" value="OBT98707.1"/>
    <property type="molecule type" value="Genomic_DNA"/>
</dbReference>
<protein>
    <submittedName>
        <fullName evidence="2">Uncharacterized protein</fullName>
    </submittedName>
</protein>
<organism evidence="2 3">
    <name type="scientific">Pseudogymnoascus verrucosus</name>
    <dbReference type="NCBI Taxonomy" id="342668"/>
    <lineage>
        <taxon>Eukaryota</taxon>
        <taxon>Fungi</taxon>
        <taxon>Dikarya</taxon>
        <taxon>Ascomycota</taxon>
        <taxon>Pezizomycotina</taxon>
        <taxon>Leotiomycetes</taxon>
        <taxon>Thelebolales</taxon>
        <taxon>Thelebolaceae</taxon>
        <taxon>Pseudogymnoascus</taxon>
    </lineage>
</organism>
<name>A0A1B8GS94_9PEZI</name>
<gene>
    <name evidence="2" type="ORF">VE01_03352</name>
</gene>
<dbReference type="RefSeq" id="XP_018132440.1">
    <property type="nucleotide sequence ID" value="XM_018272847.1"/>
</dbReference>
<evidence type="ECO:0000313" key="2">
    <source>
        <dbReference type="EMBL" id="OBT98707.1"/>
    </source>
</evidence>
<sequence length="136" mass="15616">MPNDYNYNPDDWTREEKMAMWNIFCSLVFDATGGANMEYLYPGWGNYTLSDLLDATDQLYSVTHPDEYLRLEDLSIQIVLARRRPVQLQLEEEGAEAAPVQNPEPEVETGVAETGDETGILARLYRSLWWIFSGFV</sequence>
<dbReference type="OrthoDB" id="10561695at2759"/>
<reference evidence="3" key="2">
    <citation type="journal article" date="2018" name="Nat. Commun.">
        <title>Extreme sensitivity to ultraviolet light in the fungal pathogen causing white-nose syndrome of bats.</title>
        <authorList>
            <person name="Palmer J.M."/>
            <person name="Drees K.P."/>
            <person name="Foster J.T."/>
            <person name="Lindner D.L."/>
        </authorList>
    </citation>
    <scope>NUCLEOTIDE SEQUENCE [LARGE SCALE GENOMIC DNA]</scope>
    <source>
        <strain evidence="3">UAMH 10579</strain>
    </source>
</reference>
<dbReference type="AlphaFoldDB" id="A0A1B8GS94"/>
<evidence type="ECO:0000313" key="3">
    <source>
        <dbReference type="Proteomes" id="UP000091956"/>
    </source>
</evidence>
<proteinExistence type="predicted"/>
<dbReference type="Proteomes" id="UP000091956">
    <property type="component" value="Unassembled WGS sequence"/>
</dbReference>
<reference evidence="2 3" key="1">
    <citation type="submission" date="2016-03" db="EMBL/GenBank/DDBJ databases">
        <title>Comparative genomics of Pseudogymnoascus destructans, the fungus causing white-nose syndrome of bats.</title>
        <authorList>
            <person name="Palmer J.M."/>
            <person name="Drees K.P."/>
            <person name="Foster J.T."/>
            <person name="Lindner D.L."/>
        </authorList>
    </citation>
    <scope>NUCLEOTIDE SEQUENCE [LARGE SCALE GENOMIC DNA]</scope>
    <source>
        <strain evidence="2 3">UAMH 10579</strain>
    </source>
</reference>
<keyword evidence="3" id="KW-1185">Reference proteome</keyword>
<accession>A0A1B8GS94</accession>
<evidence type="ECO:0000256" key="1">
    <source>
        <dbReference type="SAM" id="MobiDB-lite"/>
    </source>
</evidence>